<accession>A0A9N9DAS1</accession>
<evidence type="ECO:0000313" key="2">
    <source>
        <dbReference type="Proteomes" id="UP000789396"/>
    </source>
</evidence>
<dbReference type="AlphaFoldDB" id="A0A9N9DAS1"/>
<comment type="caution">
    <text evidence="1">The sequence shown here is derived from an EMBL/GenBank/DDBJ whole genome shotgun (WGS) entry which is preliminary data.</text>
</comment>
<organism evidence="1 2">
    <name type="scientific">Racocetra fulgida</name>
    <dbReference type="NCBI Taxonomy" id="60492"/>
    <lineage>
        <taxon>Eukaryota</taxon>
        <taxon>Fungi</taxon>
        <taxon>Fungi incertae sedis</taxon>
        <taxon>Mucoromycota</taxon>
        <taxon>Glomeromycotina</taxon>
        <taxon>Glomeromycetes</taxon>
        <taxon>Diversisporales</taxon>
        <taxon>Gigasporaceae</taxon>
        <taxon>Racocetra</taxon>
    </lineage>
</organism>
<reference evidence="1" key="1">
    <citation type="submission" date="2021-06" db="EMBL/GenBank/DDBJ databases">
        <authorList>
            <person name="Kallberg Y."/>
            <person name="Tangrot J."/>
            <person name="Rosling A."/>
        </authorList>
    </citation>
    <scope>NUCLEOTIDE SEQUENCE</scope>
    <source>
        <strain evidence="1">IN212</strain>
    </source>
</reference>
<name>A0A9N9DAS1_9GLOM</name>
<gene>
    <name evidence="1" type="ORF">RFULGI_LOCUS7796</name>
</gene>
<dbReference type="Proteomes" id="UP000789396">
    <property type="component" value="Unassembled WGS sequence"/>
</dbReference>
<keyword evidence="2" id="KW-1185">Reference proteome</keyword>
<protein>
    <submittedName>
        <fullName evidence="1">12086_t:CDS:1</fullName>
    </submittedName>
</protein>
<proteinExistence type="predicted"/>
<sequence length="96" mass="10884">MSAQEAADIETPLFQQSIIENEINTQELLDEPDKHVEHGFIEFGDKLIEAQTAPLDRYFIDCNGYSYLYVAAKLWCEETGSILYDVNFGDGGLFLD</sequence>
<evidence type="ECO:0000313" key="1">
    <source>
        <dbReference type="EMBL" id="CAG8633193.1"/>
    </source>
</evidence>
<dbReference type="EMBL" id="CAJVPZ010011746">
    <property type="protein sequence ID" value="CAG8633193.1"/>
    <property type="molecule type" value="Genomic_DNA"/>
</dbReference>